<accession>A0A660S5H6</accession>
<comment type="caution">
    <text evidence="2">The sequence shown here is derived from an EMBL/GenBank/DDBJ whole genome shotgun (WGS) entry which is preliminary data.</text>
</comment>
<evidence type="ECO:0000313" key="2">
    <source>
        <dbReference type="EMBL" id="RKX64207.1"/>
    </source>
</evidence>
<dbReference type="GO" id="GO:0016787">
    <property type="term" value="F:hydrolase activity"/>
    <property type="evidence" value="ECO:0007669"/>
    <property type="project" value="InterPro"/>
</dbReference>
<reference evidence="2 3" key="1">
    <citation type="submission" date="2018-06" db="EMBL/GenBank/DDBJ databases">
        <title>Extensive metabolic versatility and redundancy in microbially diverse, dynamic hydrothermal sediments.</title>
        <authorList>
            <person name="Dombrowski N."/>
            <person name="Teske A."/>
            <person name="Baker B.J."/>
        </authorList>
    </citation>
    <scope>NUCLEOTIDE SEQUENCE [LARGE SCALE GENOMIC DNA]</scope>
    <source>
        <strain evidence="2">B35_G9</strain>
    </source>
</reference>
<dbReference type="InterPro" id="IPR004843">
    <property type="entry name" value="Calcineurin-like_PHP"/>
</dbReference>
<feature type="non-terminal residue" evidence="2">
    <location>
        <position position="332"/>
    </location>
</feature>
<organism evidence="2 3">
    <name type="scientific">candidate division TA06 bacterium</name>
    <dbReference type="NCBI Taxonomy" id="2250710"/>
    <lineage>
        <taxon>Bacteria</taxon>
        <taxon>Bacteria division TA06</taxon>
    </lineage>
</organism>
<dbReference type="InterPro" id="IPR051918">
    <property type="entry name" value="STPP_CPPED1"/>
</dbReference>
<feature type="domain" description="Calcineurin-like phosphoesterase" evidence="1">
    <location>
        <begin position="121"/>
        <end position="310"/>
    </location>
</feature>
<sequence length="332" mass="38622">MKRVLLLFFFLFIPYIINSFNLKIISPRLAMPVITDSAIIEIDIAIDTNEFSELYTTVFSDKDTAVVNLYPIENVDSNVWKFYASLPSIPHGLYSLAVWFNAYRDTQYNAIDYIDSFPSSFKFIQFSDPHVGYSDNTSKYIGETVRDINFINPDFAILTGDFAEKGNHPEWYEEALDSLKRLRVPVYVISGNHDWYNWMYLPTDENNYLEYVNPFANYSFEFGNSFFILLDSGEDDLPSFTSNCYGLTDAQIVWTDSVLSRYQEDKTGFIFMHGPFWDDENNENRYGKEQFIELCSAYNVDMVFCGHVHKNKFFDKDGNRYTGDIYPISGTK</sequence>
<dbReference type="EMBL" id="QNBC01000183">
    <property type="protein sequence ID" value="RKX64207.1"/>
    <property type="molecule type" value="Genomic_DNA"/>
</dbReference>
<evidence type="ECO:0000259" key="1">
    <source>
        <dbReference type="Pfam" id="PF00149"/>
    </source>
</evidence>
<dbReference type="PANTHER" id="PTHR43143:SF1">
    <property type="entry name" value="SERINE_THREONINE-PROTEIN PHOSPHATASE CPPED1"/>
    <property type="match status" value="1"/>
</dbReference>
<dbReference type="Pfam" id="PF00149">
    <property type="entry name" value="Metallophos"/>
    <property type="match status" value="1"/>
</dbReference>
<dbReference type="AlphaFoldDB" id="A0A660S5H6"/>
<proteinExistence type="predicted"/>
<dbReference type="PANTHER" id="PTHR43143">
    <property type="entry name" value="METALLOPHOSPHOESTERASE, CALCINEURIN SUPERFAMILY"/>
    <property type="match status" value="1"/>
</dbReference>
<dbReference type="SUPFAM" id="SSF56300">
    <property type="entry name" value="Metallo-dependent phosphatases"/>
    <property type="match status" value="1"/>
</dbReference>
<protein>
    <recommendedName>
        <fullName evidence="1">Calcineurin-like phosphoesterase domain-containing protein</fullName>
    </recommendedName>
</protein>
<dbReference type="Proteomes" id="UP000282321">
    <property type="component" value="Unassembled WGS sequence"/>
</dbReference>
<dbReference type="InterPro" id="IPR029052">
    <property type="entry name" value="Metallo-depent_PP-like"/>
</dbReference>
<dbReference type="Gene3D" id="3.60.21.10">
    <property type="match status" value="1"/>
</dbReference>
<gene>
    <name evidence="2" type="ORF">DRP44_08645</name>
</gene>
<evidence type="ECO:0000313" key="3">
    <source>
        <dbReference type="Proteomes" id="UP000282321"/>
    </source>
</evidence>
<name>A0A660S5H6_UNCT6</name>